<gene>
    <name evidence="2" type="ORF">NDU88_001305</name>
</gene>
<proteinExistence type="predicted"/>
<organism evidence="2 3">
    <name type="scientific">Pleurodeles waltl</name>
    <name type="common">Iberian ribbed newt</name>
    <dbReference type="NCBI Taxonomy" id="8319"/>
    <lineage>
        <taxon>Eukaryota</taxon>
        <taxon>Metazoa</taxon>
        <taxon>Chordata</taxon>
        <taxon>Craniata</taxon>
        <taxon>Vertebrata</taxon>
        <taxon>Euteleostomi</taxon>
        <taxon>Amphibia</taxon>
        <taxon>Batrachia</taxon>
        <taxon>Caudata</taxon>
        <taxon>Salamandroidea</taxon>
        <taxon>Salamandridae</taxon>
        <taxon>Pleurodelinae</taxon>
        <taxon>Pleurodeles</taxon>
    </lineage>
</organism>
<evidence type="ECO:0000313" key="3">
    <source>
        <dbReference type="Proteomes" id="UP001066276"/>
    </source>
</evidence>
<feature type="region of interest" description="Disordered" evidence="1">
    <location>
        <begin position="66"/>
        <end position="144"/>
    </location>
</feature>
<dbReference type="EMBL" id="JANPWB010000007">
    <property type="protein sequence ID" value="KAJ1169412.1"/>
    <property type="molecule type" value="Genomic_DNA"/>
</dbReference>
<evidence type="ECO:0000256" key="1">
    <source>
        <dbReference type="SAM" id="MobiDB-lite"/>
    </source>
</evidence>
<keyword evidence="3" id="KW-1185">Reference proteome</keyword>
<evidence type="ECO:0000313" key="2">
    <source>
        <dbReference type="EMBL" id="KAJ1169412.1"/>
    </source>
</evidence>
<sequence>MYLPGTRYLDPVACQEDTVTVWFQQQRAERRRSTARLAGSRKGARAAILGTHYSGAAATALPCLRGQEEGPTAPDHPYALPAHLFSGAAGERETRVRKRGGEPFTSASGGRERRWERGGGRERMADDSRDEKGEREFTGSSKNI</sequence>
<dbReference type="Proteomes" id="UP001066276">
    <property type="component" value="Chromosome 4_1"/>
</dbReference>
<name>A0AAV7SZZ1_PLEWA</name>
<feature type="compositionally biased region" description="Basic and acidic residues" evidence="1">
    <location>
        <begin position="110"/>
        <end position="137"/>
    </location>
</feature>
<protein>
    <submittedName>
        <fullName evidence="2">Uncharacterized protein</fullName>
    </submittedName>
</protein>
<comment type="caution">
    <text evidence="2">The sequence shown here is derived from an EMBL/GenBank/DDBJ whole genome shotgun (WGS) entry which is preliminary data.</text>
</comment>
<reference evidence="2" key="1">
    <citation type="journal article" date="2022" name="bioRxiv">
        <title>Sequencing and chromosome-scale assembly of the giantPleurodeles waltlgenome.</title>
        <authorList>
            <person name="Brown T."/>
            <person name="Elewa A."/>
            <person name="Iarovenko S."/>
            <person name="Subramanian E."/>
            <person name="Araus A.J."/>
            <person name="Petzold A."/>
            <person name="Susuki M."/>
            <person name="Suzuki K.-i.T."/>
            <person name="Hayashi T."/>
            <person name="Toyoda A."/>
            <person name="Oliveira C."/>
            <person name="Osipova E."/>
            <person name="Leigh N.D."/>
            <person name="Simon A."/>
            <person name="Yun M.H."/>
        </authorList>
    </citation>
    <scope>NUCLEOTIDE SEQUENCE</scope>
    <source>
        <strain evidence="2">20211129_DDA</strain>
        <tissue evidence="2">Liver</tissue>
    </source>
</reference>
<dbReference type="AlphaFoldDB" id="A0AAV7SZZ1"/>
<accession>A0AAV7SZZ1</accession>